<evidence type="ECO:0000256" key="3">
    <source>
        <dbReference type="ARBA" id="ARBA00022771"/>
    </source>
</evidence>
<proteinExistence type="predicted"/>
<dbReference type="OrthoDB" id="3359487at2759"/>
<evidence type="ECO:0000256" key="2">
    <source>
        <dbReference type="ARBA" id="ARBA00022723"/>
    </source>
</evidence>
<feature type="non-terminal residue" evidence="6">
    <location>
        <position position="1"/>
    </location>
</feature>
<dbReference type="Proteomes" id="UP000053989">
    <property type="component" value="Unassembled WGS sequence"/>
</dbReference>
<evidence type="ECO:0000256" key="5">
    <source>
        <dbReference type="ARBA" id="ARBA00023242"/>
    </source>
</evidence>
<keyword evidence="7" id="KW-1185">Reference proteome</keyword>
<accession>A0A0C3ACI3</accession>
<reference evidence="7" key="2">
    <citation type="submission" date="2015-01" db="EMBL/GenBank/DDBJ databases">
        <title>Evolutionary Origins and Diversification of the Mycorrhizal Mutualists.</title>
        <authorList>
            <consortium name="DOE Joint Genome Institute"/>
            <consortium name="Mycorrhizal Genomics Consortium"/>
            <person name="Kohler A."/>
            <person name="Kuo A."/>
            <person name="Nagy L.G."/>
            <person name="Floudas D."/>
            <person name="Copeland A."/>
            <person name="Barry K.W."/>
            <person name="Cichocki N."/>
            <person name="Veneault-Fourrey C."/>
            <person name="LaButti K."/>
            <person name="Lindquist E.A."/>
            <person name="Lipzen A."/>
            <person name="Lundell T."/>
            <person name="Morin E."/>
            <person name="Murat C."/>
            <person name="Riley R."/>
            <person name="Ohm R."/>
            <person name="Sun H."/>
            <person name="Tunlid A."/>
            <person name="Henrissat B."/>
            <person name="Grigoriev I.V."/>
            <person name="Hibbett D.S."/>
            <person name="Martin F."/>
        </authorList>
    </citation>
    <scope>NUCLEOTIDE SEQUENCE [LARGE SCALE GENOMIC DNA]</scope>
    <source>
        <strain evidence="7">Foug A</strain>
    </source>
</reference>
<evidence type="ECO:0000313" key="7">
    <source>
        <dbReference type="Proteomes" id="UP000053989"/>
    </source>
</evidence>
<reference evidence="6 7" key="1">
    <citation type="submission" date="2014-04" db="EMBL/GenBank/DDBJ databases">
        <authorList>
            <consortium name="DOE Joint Genome Institute"/>
            <person name="Kuo A."/>
            <person name="Kohler A."/>
            <person name="Nagy L.G."/>
            <person name="Floudas D."/>
            <person name="Copeland A."/>
            <person name="Barry K.W."/>
            <person name="Cichocki N."/>
            <person name="Veneault-Fourrey C."/>
            <person name="LaButti K."/>
            <person name="Lindquist E.A."/>
            <person name="Lipzen A."/>
            <person name="Lundell T."/>
            <person name="Morin E."/>
            <person name="Murat C."/>
            <person name="Sun H."/>
            <person name="Tunlid A."/>
            <person name="Henrissat B."/>
            <person name="Grigoriev I.V."/>
            <person name="Hibbett D.S."/>
            <person name="Martin F."/>
            <person name="Nordberg H.P."/>
            <person name="Cantor M.N."/>
            <person name="Hua S.X."/>
        </authorList>
    </citation>
    <scope>NUCLEOTIDE SEQUENCE [LARGE SCALE GENOMIC DNA]</scope>
    <source>
        <strain evidence="6 7">Foug A</strain>
    </source>
</reference>
<dbReference type="InterPro" id="IPR052035">
    <property type="entry name" value="ZnF_BED_domain_contain"/>
</dbReference>
<keyword evidence="4" id="KW-0862">Zinc</keyword>
<evidence type="ECO:0000256" key="4">
    <source>
        <dbReference type="ARBA" id="ARBA00022833"/>
    </source>
</evidence>
<protein>
    <submittedName>
        <fullName evidence="6">Uncharacterized protein</fullName>
    </submittedName>
</protein>
<keyword evidence="3" id="KW-0863">Zinc-finger</keyword>
<dbReference type="PANTHER" id="PTHR46481">
    <property type="entry name" value="ZINC FINGER BED DOMAIN-CONTAINING PROTEIN 4"/>
    <property type="match status" value="1"/>
</dbReference>
<sequence>VAVIDSISTQLRRLAFKMIHSTMIILPAWRETLEGMGMPVCLMPCDVPTWWNSSADMVEFALEYHEPLNAMTQKRDLGLRSLELSDEEWRVLKELHAVLKILKDTTMFFSHTSPNLATVIPAMDHIDKVFTTCSLDPTYSPPICEGLGMAKKTLNCYYSCTDDSHLYRIAMGKLLTRLI</sequence>
<dbReference type="AlphaFoldDB" id="A0A0C3ACI3"/>
<dbReference type="InterPro" id="IPR012337">
    <property type="entry name" value="RNaseH-like_sf"/>
</dbReference>
<keyword evidence="5" id="KW-0539">Nucleus</keyword>
<dbReference type="PANTHER" id="PTHR46481:SF10">
    <property type="entry name" value="ZINC FINGER BED DOMAIN-CONTAINING PROTEIN 39"/>
    <property type="match status" value="1"/>
</dbReference>
<dbReference type="GO" id="GO:0008270">
    <property type="term" value="F:zinc ion binding"/>
    <property type="evidence" value="ECO:0007669"/>
    <property type="project" value="UniProtKB-KW"/>
</dbReference>
<evidence type="ECO:0000256" key="1">
    <source>
        <dbReference type="ARBA" id="ARBA00004123"/>
    </source>
</evidence>
<evidence type="ECO:0000313" key="6">
    <source>
        <dbReference type="EMBL" id="KIM62602.1"/>
    </source>
</evidence>
<dbReference type="SUPFAM" id="SSF53098">
    <property type="entry name" value="Ribonuclease H-like"/>
    <property type="match status" value="1"/>
</dbReference>
<dbReference type="EMBL" id="KN822041">
    <property type="protein sequence ID" value="KIM62602.1"/>
    <property type="molecule type" value="Genomic_DNA"/>
</dbReference>
<organism evidence="6 7">
    <name type="scientific">Scleroderma citrinum Foug A</name>
    <dbReference type="NCBI Taxonomy" id="1036808"/>
    <lineage>
        <taxon>Eukaryota</taxon>
        <taxon>Fungi</taxon>
        <taxon>Dikarya</taxon>
        <taxon>Basidiomycota</taxon>
        <taxon>Agaricomycotina</taxon>
        <taxon>Agaricomycetes</taxon>
        <taxon>Agaricomycetidae</taxon>
        <taxon>Boletales</taxon>
        <taxon>Sclerodermatineae</taxon>
        <taxon>Sclerodermataceae</taxon>
        <taxon>Scleroderma</taxon>
    </lineage>
</organism>
<dbReference type="GO" id="GO:0005634">
    <property type="term" value="C:nucleus"/>
    <property type="evidence" value="ECO:0007669"/>
    <property type="project" value="UniProtKB-SubCell"/>
</dbReference>
<dbReference type="HOGENOM" id="CLU_099691_1_0_1"/>
<name>A0A0C3ACI3_9AGAM</name>
<gene>
    <name evidence="6" type="ORF">SCLCIDRAFT_119200</name>
</gene>
<keyword evidence="2" id="KW-0479">Metal-binding</keyword>
<dbReference type="InParanoid" id="A0A0C3ACI3"/>
<comment type="subcellular location">
    <subcellularLocation>
        <location evidence="1">Nucleus</location>
    </subcellularLocation>
</comment>